<name>A0A2N8THX8_9ACTN</name>
<evidence type="ECO:0000313" key="4">
    <source>
        <dbReference type="Proteomes" id="UP000235943"/>
    </source>
</evidence>
<evidence type="ECO:0000313" key="3">
    <source>
        <dbReference type="EMBL" id="PNG18640.1"/>
    </source>
</evidence>
<keyword evidence="2" id="KW-0812">Transmembrane</keyword>
<evidence type="ECO:0000256" key="2">
    <source>
        <dbReference type="SAM" id="Phobius"/>
    </source>
</evidence>
<feature type="transmembrane region" description="Helical" evidence="2">
    <location>
        <begin position="36"/>
        <end position="57"/>
    </location>
</feature>
<gene>
    <name evidence="3" type="ORF">C1J00_29970</name>
</gene>
<evidence type="ECO:0008006" key="5">
    <source>
        <dbReference type="Google" id="ProtNLM"/>
    </source>
</evidence>
<accession>A0A2N8THX8</accession>
<feature type="region of interest" description="Disordered" evidence="1">
    <location>
        <begin position="1"/>
        <end position="31"/>
    </location>
</feature>
<keyword evidence="2" id="KW-0472">Membrane</keyword>
<organism evidence="3 4">
    <name type="scientific">Streptomyces cahuitamycinicus</name>
    <dbReference type="NCBI Taxonomy" id="2070367"/>
    <lineage>
        <taxon>Bacteria</taxon>
        <taxon>Bacillati</taxon>
        <taxon>Actinomycetota</taxon>
        <taxon>Actinomycetes</taxon>
        <taxon>Kitasatosporales</taxon>
        <taxon>Streptomycetaceae</taxon>
        <taxon>Streptomyces</taxon>
    </lineage>
</organism>
<dbReference type="AlphaFoldDB" id="A0A2N8THX8"/>
<protein>
    <recommendedName>
        <fullName evidence="5">SAF domain-containing protein</fullName>
    </recommendedName>
</protein>
<proteinExistence type="predicted"/>
<feature type="region of interest" description="Disordered" evidence="1">
    <location>
        <begin position="167"/>
        <end position="186"/>
    </location>
</feature>
<evidence type="ECO:0000256" key="1">
    <source>
        <dbReference type="SAM" id="MobiDB-lite"/>
    </source>
</evidence>
<dbReference type="Proteomes" id="UP000235943">
    <property type="component" value="Unassembled WGS sequence"/>
</dbReference>
<dbReference type="OrthoDB" id="3852227at2"/>
<reference evidence="3 4" key="1">
    <citation type="submission" date="2018-01" db="EMBL/GenBank/DDBJ databases">
        <title>Draft genome sequence of Streptomyces sp. 13K301.</title>
        <authorList>
            <person name="Sahin N."/>
            <person name="Saygin H."/>
            <person name="Ay H."/>
        </authorList>
    </citation>
    <scope>NUCLEOTIDE SEQUENCE [LARGE SCALE GENOMIC DNA]</scope>
    <source>
        <strain evidence="3 4">13K301</strain>
    </source>
</reference>
<dbReference type="EMBL" id="POUC01000292">
    <property type="protein sequence ID" value="PNG18640.1"/>
    <property type="molecule type" value="Genomic_DNA"/>
</dbReference>
<keyword evidence="4" id="KW-1185">Reference proteome</keyword>
<dbReference type="RefSeq" id="WP_102912124.1">
    <property type="nucleotide sequence ID" value="NZ_POUC01000292.1"/>
</dbReference>
<keyword evidence="2" id="KW-1133">Transmembrane helix</keyword>
<sequence length="247" mass="24788">MKIQERTGAGAGRSAAPAQPSVGDRLPTPPRERKPALAALAVLLILAGALGATMLVLQVGERIEVVKVTQAIPPGGSVTQSNSTPVMVAKDDSIHYIEWTQLDELKKQKLKAVNAIPAGAVVVGEMFGDEAGVAAGKATVGLSLKAGQYPTGIKQGDTVAAYRVGSATGSGNSNSDSSSSSATDSSVIVDSARVTYVPGPKDSGDEIVGSTNLAVTLTVDSDKAAGLAQAASNGEVALVQVPGNSGN</sequence>
<comment type="caution">
    <text evidence="3">The sequence shown here is derived from an EMBL/GenBank/DDBJ whole genome shotgun (WGS) entry which is preliminary data.</text>
</comment>